<keyword evidence="2" id="KW-0663">Pyridoxal phosphate</keyword>
<keyword evidence="6" id="KW-0456">Lyase</keyword>
<sequence length="390" mass="41976">MTIDVGQVRADTPGCEHVVHLNNAGSSLPPRQVTGAVVDHLRLEERIGGYEAAAAALDRSERTYDALAGLVGADRDEIALVESATRAWDMAFYSLPWKPGDRILTSRAEYASNAIAFLQTARRHDVRVEVVPDDETGALSVEALRDMLDERVKLIAVTHVPTQGGLVNPAAEIGAVAREAGVTFLLDACQSIGQLRVDVREIGCDLLSATGRKFLRGPRGTGFLYCSRRLLDRLEPPFLDLHAATWTSAGSYEVRGDARRFENWEGYVAGKIGLGVAAGYALSLGLDAIEERVTGLAETLRGRLAAIPGVTVHDRGGRRCGIVTFTVDGHDSGDVAARLSAAKINVSVSAASSARWDFEARALPSLVRSSVHYYNTEEELDRLCEALPSA</sequence>
<dbReference type="AlphaFoldDB" id="A0A1N7C6I7"/>
<evidence type="ECO:0000313" key="6">
    <source>
        <dbReference type="EMBL" id="SIR59205.1"/>
    </source>
</evidence>
<evidence type="ECO:0000259" key="5">
    <source>
        <dbReference type="Pfam" id="PF00266"/>
    </source>
</evidence>
<dbReference type="RefSeq" id="WP_239105026.1">
    <property type="nucleotide sequence ID" value="NZ_FTNI01000011.1"/>
</dbReference>
<proteinExistence type="inferred from homology"/>
<evidence type="ECO:0000256" key="2">
    <source>
        <dbReference type="ARBA" id="ARBA00022898"/>
    </source>
</evidence>
<dbReference type="InterPro" id="IPR020578">
    <property type="entry name" value="Aminotrans_V_PyrdxlP_BS"/>
</dbReference>
<keyword evidence="7" id="KW-1185">Reference proteome</keyword>
<evidence type="ECO:0000256" key="1">
    <source>
        <dbReference type="ARBA" id="ARBA00001933"/>
    </source>
</evidence>
<comment type="similarity">
    <text evidence="3">Belongs to the class-V pyridoxal-phosphate-dependent aminotransferase family.</text>
</comment>
<dbReference type="PANTHER" id="PTHR43586">
    <property type="entry name" value="CYSTEINE DESULFURASE"/>
    <property type="match status" value="1"/>
</dbReference>
<evidence type="ECO:0000256" key="4">
    <source>
        <dbReference type="RuleBase" id="RU004504"/>
    </source>
</evidence>
<reference evidence="7" key="1">
    <citation type="submission" date="2017-01" db="EMBL/GenBank/DDBJ databases">
        <authorList>
            <person name="Varghese N."/>
            <person name="Submissions S."/>
        </authorList>
    </citation>
    <scope>NUCLEOTIDE SEQUENCE [LARGE SCALE GENOMIC DNA]</scope>
    <source>
        <strain evidence="7">ATCC 12950</strain>
    </source>
</reference>
<dbReference type="Pfam" id="PF00266">
    <property type="entry name" value="Aminotran_5"/>
    <property type="match status" value="1"/>
</dbReference>
<dbReference type="PROSITE" id="PS00595">
    <property type="entry name" value="AA_TRANSFER_CLASS_5"/>
    <property type="match status" value="1"/>
</dbReference>
<protein>
    <submittedName>
        <fullName evidence="6">Selenocysteine lyase/Cysteine desulfurase</fullName>
    </submittedName>
</protein>
<evidence type="ECO:0000313" key="7">
    <source>
        <dbReference type="Proteomes" id="UP000186096"/>
    </source>
</evidence>
<organism evidence="6 7">
    <name type="scientific">Microbispora rosea</name>
    <dbReference type="NCBI Taxonomy" id="58117"/>
    <lineage>
        <taxon>Bacteria</taxon>
        <taxon>Bacillati</taxon>
        <taxon>Actinomycetota</taxon>
        <taxon>Actinomycetes</taxon>
        <taxon>Streptosporangiales</taxon>
        <taxon>Streptosporangiaceae</taxon>
        <taxon>Microbispora</taxon>
    </lineage>
</organism>
<dbReference type="EMBL" id="FTNI01000011">
    <property type="protein sequence ID" value="SIR59205.1"/>
    <property type="molecule type" value="Genomic_DNA"/>
</dbReference>
<comment type="cofactor">
    <cofactor evidence="1 4">
        <name>pyridoxal 5'-phosphate</name>
        <dbReference type="ChEBI" id="CHEBI:597326"/>
    </cofactor>
</comment>
<dbReference type="Gene3D" id="3.90.1150.10">
    <property type="entry name" value="Aspartate Aminotransferase, domain 1"/>
    <property type="match status" value="1"/>
</dbReference>
<evidence type="ECO:0000256" key="3">
    <source>
        <dbReference type="RuleBase" id="RU004075"/>
    </source>
</evidence>
<dbReference type="InterPro" id="IPR000192">
    <property type="entry name" value="Aminotrans_V_dom"/>
</dbReference>
<dbReference type="InterPro" id="IPR015421">
    <property type="entry name" value="PyrdxlP-dep_Trfase_major"/>
</dbReference>
<dbReference type="STRING" id="58117.SAMN05421833_11182"/>
<dbReference type="InterPro" id="IPR015424">
    <property type="entry name" value="PyrdxlP-dep_Trfase"/>
</dbReference>
<gene>
    <name evidence="6" type="ORF">SAMN05421833_11182</name>
</gene>
<dbReference type="Proteomes" id="UP000186096">
    <property type="component" value="Unassembled WGS sequence"/>
</dbReference>
<dbReference type="InterPro" id="IPR015422">
    <property type="entry name" value="PyrdxlP-dep_Trfase_small"/>
</dbReference>
<dbReference type="SUPFAM" id="SSF53383">
    <property type="entry name" value="PLP-dependent transferases"/>
    <property type="match status" value="1"/>
</dbReference>
<dbReference type="GO" id="GO:0016829">
    <property type="term" value="F:lyase activity"/>
    <property type="evidence" value="ECO:0007669"/>
    <property type="project" value="UniProtKB-KW"/>
</dbReference>
<accession>A0A1N7C6I7</accession>
<feature type="domain" description="Aminotransferase class V" evidence="5">
    <location>
        <begin position="20"/>
        <end position="383"/>
    </location>
</feature>
<dbReference type="PANTHER" id="PTHR43586:SF24">
    <property type="entry name" value="BLR4730 PROTEIN"/>
    <property type="match status" value="1"/>
</dbReference>
<dbReference type="Gene3D" id="3.40.640.10">
    <property type="entry name" value="Type I PLP-dependent aspartate aminotransferase-like (Major domain)"/>
    <property type="match status" value="1"/>
</dbReference>
<name>A0A1N7C6I7_9ACTN</name>